<dbReference type="EMBL" id="VULY01000018">
    <property type="protein sequence ID" value="MSR93167.1"/>
    <property type="molecule type" value="Genomic_DNA"/>
</dbReference>
<evidence type="ECO:0000313" key="3">
    <source>
        <dbReference type="EMBL" id="MSR93167.1"/>
    </source>
</evidence>
<feature type="domain" description="CAAX prenyl protease 2/Lysostaphin resistance protein A-like" evidence="2">
    <location>
        <begin position="131"/>
        <end position="223"/>
    </location>
</feature>
<feature type="transmembrane region" description="Helical" evidence="1">
    <location>
        <begin position="120"/>
        <end position="141"/>
    </location>
</feature>
<keyword evidence="3" id="KW-0645">Protease</keyword>
<evidence type="ECO:0000259" key="2">
    <source>
        <dbReference type="Pfam" id="PF02517"/>
    </source>
</evidence>
<accession>A0A6N7UZ45</accession>
<keyword evidence="4" id="KW-1185">Reference proteome</keyword>
<keyword evidence="3" id="KW-0482">Metalloprotease</keyword>
<dbReference type="GO" id="GO:0080120">
    <property type="term" value="P:CAAX-box protein maturation"/>
    <property type="evidence" value="ECO:0007669"/>
    <property type="project" value="UniProtKB-ARBA"/>
</dbReference>
<dbReference type="PANTHER" id="PTHR39430">
    <property type="entry name" value="MEMBRANE-ASSOCIATED PROTEASE-RELATED"/>
    <property type="match status" value="1"/>
</dbReference>
<reference evidence="3 4" key="1">
    <citation type="submission" date="2019-08" db="EMBL/GenBank/DDBJ databases">
        <title>In-depth cultivation of the pig gut microbiome towards novel bacterial diversity and tailored functional studies.</title>
        <authorList>
            <person name="Wylensek D."/>
            <person name="Hitch T.C.A."/>
            <person name="Clavel T."/>
        </authorList>
    </citation>
    <scope>NUCLEOTIDE SEQUENCE [LARGE SCALE GENOMIC DNA]</scope>
    <source>
        <strain evidence="3 4">68-1-5</strain>
    </source>
</reference>
<keyword evidence="1" id="KW-1133">Transmembrane helix</keyword>
<dbReference type="Proteomes" id="UP000434409">
    <property type="component" value="Unassembled WGS sequence"/>
</dbReference>
<feature type="transmembrane region" description="Helical" evidence="1">
    <location>
        <begin position="50"/>
        <end position="71"/>
    </location>
</feature>
<organism evidence="3 4">
    <name type="scientific">Suipraeoptans intestinalis</name>
    <dbReference type="NCBI Taxonomy" id="2606628"/>
    <lineage>
        <taxon>Bacteria</taxon>
        <taxon>Bacillati</taxon>
        <taxon>Bacillota</taxon>
        <taxon>Clostridia</taxon>
        <taxon>Lachnospirales</taxon>
        <taxon>Lachnospiraceae</taxon>
        <taxon>Suipraeoptans</taxon>
    </lineage>
</organism>
<evidence type="ECO:0000256" key="1">
    <source>
        <dbReference type="SAM" id="Phobius"/>
    </source>
</evidence>
<keyword evidence="1" id="KW-0812">Transmembrane</keyword>
<sequence>MEFTRIKEKKYHKLGFLYLPLVGGVLLFLAEIVTVIYSMALLYLLPASDWILTLVELSGFLFITMAALLWARKVEKISWEELGFVKKSGLKHFLLGWAAGAAVLTGCVLLMILLGGVRITGIQISPRMVLQLVPLLVVWSIQGNAEEVLARGWLLSSVARKNGIWLAILVSAVFFTVLHLGNDGISFLPLLDLFLFGVFAALYRMKTGDIWGISGFHAAWNCFQGNVFAFPVSGTAVGEAFIKVTPGGNSWISGGSFGVEGSLISILVQSVLIAWLIYSLFFKRKKENNSNTRIDKSSALPYDVENGKGVERKE</sequence>
<dbReference type="InterPro" id="IPR003675">
    <property type="entry name" value="Rce1/LyrA-like_dom"/>
</dbReference>
<feature type="transmembrane region" description="Helical" evidence="1">
    <location>
        <begin position="92"/>
        <end position="114"/>
    </location>
</feature>
<feature type="transmembrane region" description="Helical" evidence="1">
    <location>
        <begin position="186"/>
        <end position="203"/>
    </location>
</feature>
<proteinExistence type="predicted"/>
<dbReference type="GO" id="GO:0006508">
    <property type="term" value="P:proteolysis"/>
    <property type="evidence" value="ECO:0007669"/>
    <property type="project" value="UniProtKB-KW"/>
</dbReference>
<keyword evidence="3" id="KW-0378">Hydrolase</keyword>
<protein>
    <submittedName>
        <fullName evidence="3">CPBP family intramembrane metalloprotease</fullName>
    </submittedName>
</protein>
<keyword evidence="1" id="KW-0472">Membrane</keyword>
<feature type="transmembrane region" description="Helical" evidence="1">
    <location>
        <begin position="162"/>
        <end position="180"/>
    </location>
</feature>
<dbReference type="AlphaFoldDB" id="A0A6N7UZ45"/>
<dbReference type="GO" id="GO:0004175">
    <property type="term" value="F:endopeptidase activity"/>
    <property type="evidence" value="ECO:0007669"/>
    <property type="project" value="UniProtKB-ARBA"/>
</dbReference>
<dbReference type="Pfam" id="PF02517">
    <property type="entry name" value="Rce1-like"/>
    <property type="match status" value="1"/>
</dbReference>
<feature type="transmembrane region" description="Helical" evidence="1">
    <location>
        <begin position="262"/>
        <end position="281"/>
    </location>
</feature>
<feature type="transmembrane region" description="Helical" evidence="1">
    <location>
        <begin position="21"/>
        <end position="44"/>
    </location>
</feature>
<dbReference type="GO" id="GO:0008237">
    <property type="term" value="F:metallopeptidase activity"/>
    <property type="evidence" value="ECO:0007669"/>
    <property type="project" value="UniProtKB-KW"/>
</dbReference>
<gene>
    <name evidence="3" type="ORF">FYJ34_02430</name>
</gene>
<evidence type="ECO:0000313" key="4">
    <source>
        <dbReference type="Proteomes" id="UP000434409"/>
    </source>
</evidence>
<name>A0A6N7UZ45_9FIRM</name>
<dbReference type="PANTHER" id="PTHR39430:SF1">
    <property type="entry name" value="PROTEASE"/>
    <property type="match status" value="1"/>
</dbReference>
<comment type="caution">
    <text evidence="3">The sequence shown here is derived from an EMBL/GenBank/DDBJ whole genome shotgun (WGS) entry which is preliminary data.</text>
</comment>